<dbReference type="EMBL" id="OBDY01000009">
    <property type="protein sequence ID" value="SNY48650.1"/>
    <property type="molecule type" value="Genomic_DNA"/>
</dbReference>
<evidence type="ECO:0000256" key="1">
    <source>
        <dbReference type="SAM" id="MobiDB-lite"/>
    </source>
</evidence>
<accession>A0A285IKW2</accession>
<dbReference type="AlphaFoldDB" id="A0A285IKW2"/>
<proteinExistence type="predicted"/>
<feature type="region of interest" description="Disordered" evidence="1">
    <location>
        <begin position="1010"/>
        <end position="1029"/>
    </location>
</feature>
<protein>
    <submittedName>
        <fullName evidence="2">Uncharacterized protein</fullName>
    </submittedName>
</protein>
<keyword evidence="3" id="KW-1185">Reference proteome</keyword>
<dbReference type="OrthoDB" id="4547231at2"/>
<dbReference type="RefSeq" id="WP_097321909.1">
    <property type="nucleotide sequence ID" value="NZ_OBDY01000009.1"/>
</dbReference>
<evidence type="ECO:0000313" key="3">
    <source>
        <dbReference type="Proteomes" id="UP000219612"/>
    </source>
</evidence>
<organism evidence="2 3">
    <name type="scientific">Paractinoplanes atraurantiacus</name>
    <dbReference type="NCBI Taxonomy" id="1036182"/>
    <lineage>
        <taxon>Bacteria</taxon>
        <taxon>Bacillati</taxon>
        <taxon>Actinomycetota</taxon>
        <taxon>Actinomycetes</taxon>
        <taxon>Micromonosporales</taxon>
        <taxon>Micromonosporaceae</taxon>
        <taxon>Paractinoplanes</taxon>
    </lineage>
</organism>
<reference evidence="2 3" key="1">
    <citation type="submission" date="2017-09" db="EMBL/GenBank/DDBJ databases">
        <authorList>
            <person name="Ehlers B."/>
            <person name="Leendertz F.H."/>
        </authorList>
    </citation>
    <scope>NUCLEOTIDE SEQUENCE [LARGE SCALE GENOMIC DNA]</scope>
    <source>
        <strain evidence="2 3">CGMCC 4.6857</strain>
    </source>
</reference>
<name>A0A285IKW2_9ACTN</name>
<dbReference type="Proteomes" id="UP000219612">
    <property type="component" value="Unassembled WGS sequence"/>
</dbReference>
<feature type="compositionally biased region" description="Basic and acidic residues" evidence="1">
    <location>
        <begin position="1011"/>
        <end position="1029"/>
    </location>
</feature>
<gene>
    <name evidence="2" type="ORF">SAMN05421748_10968</name>
</gene>
<sequence>MISNSSGVQVGDGNTQHNHFYGLPTPGVLLTEWWNDTWLPFTDPPLGAEIVLAGRQEQAAALRAALDAGPAVVEVGGELGSLELKAFIAAALNGTPLGDRTLLVDDQAALRAHLAEQEPRNLAVPTSVPLNEIPLRRPHTILVYGRHVPSPAVTVSALDEEEVERHLSAASIEPDRARSLGVLARRGLGQLWRALARHRSLAIPPWARSADIRLRRLALLGGWHGDHAGDRAIVSAFTGVDDTEVAQIAARAAADPDSALLGHLGQRWYVQAPEDTIVLLAPGLTQDDLAAFADLAIRVLSSRGGSVAIRRGIAGSLVILAVRGGSAGLAHRVVREVLAQADASLADVVTYLAEASPDAFLDAMRSGNSYSREGLELVAWSTEHFSGAVEVLARRAPTDAGRSLTEIFEVTWPQTNAPRPVRLRALKRMLRDEPDVGRTLLLDLLRSARHGPVGTVHPTPLLRDWPIPGAPPPAEAYAALRDVTGLALEDLGDDPERFLALIPLSDNLPDDQRLDFMERLTSLSGSVDDQDMRRRLSEALRELIALHTGVGEAPWAMSADQLAPFRQAADALAPAQPADRTFWLFGDRWPQLEGVTRRRSSAEYFTELSRLRTEAMARILACGGLDALVVLADRTGNGDLIGAALAQSSTEHDDVLLTWLSEDRPASRPDIAFEYFALRIRGGADYLDRTSDPTARARLLLARRDPENTDPSPEAAAVYWSEFGINGLGPEFAGVAKAAAGLIGVGRFSAALDLIAMYAEQVDTPEVAAEAANACEGYAQSAEQDRQLSGYELQLVVELLERHRDTLGAHRVTEIELSLVLLLRHDARTPTIHARLAEDPAFFAELVETAFRAEGSDETVDDPDQVARIRAISQVLRSWRRCPGTGPDGTIDAEALAAWVEEVRRRLSASGRLRLADGKIGAVLAFAEPGDDGSVPPLAVREVLEDAGSAAMDSGLWGGLYNRRGVTWRGARDGGTQERTLVERYREYERQAEGWPRSQRILRQLAETYEQESREHEHDAEVRRRGIEW</sequence>
<evidence type="ECO:0000313" key="2">
    <source>
        <dbReference type="EMBL" id="SNY48650.1"/>
    </source>
</evidence>